<dbReference type="SUPFAM" id="SSF50475">
    <property type="entry name" value="FMN-binding split barrel"/>
    <property type="match status" value="1"/>
</dbReference>
<feature type="domain" description="General stress protein FMN-binding split barrel" evidence="1">
    <location>
        <begin position="20"/>
        <end position="169"/>
    </location>
</feature>
<proteinExistence type="predicted"/>
<name>A0A7L5DW59_9SPHI</name>
<dbReference type="InterPro" id="IPR012349">
    <property type="entry name" value="Split_barrel_FMN-bd"/>
</dbReference>
<dbReference type="Proteomes" id="UP000503278">
    <property type="component" value="Chromosome"/>
</dbReference>
<dbReference type="EMBL" id="CP051682">
    <property type="protein sequence ID" value="QJD94478.1"/>
    <property type="molecule type" value="Genomic_DNA"/>
</dbReference>
<organism evidence="2 3">
    <name type="scientific">Mucilaginibacter robiniae</name>
    <dbReference type="NCBI Taxonomy" id="2728022"/>
    <lineage>
        <taxon>Bacteria</taxon>
        <taxon>Pseudomonadati</taxon>
        <taxon>Bacteroidota</taxon>
        <taxon>Sphingobacteriia</taxon>
        <taxon>Sphingobacteriales</taxon>
        <taxon>Sphingobacteriaceae</taxon>
        <taxon>Mucilaginibacter</taxon>
    </lineage>
</organism>
<dbReference type="KEGG" id="mrob:HH214_00635"/>
<keyword evidence="3" id="KW-1185">Reference proteome</keyword>
<dbReference type="InterPro" id="IPR052917">
    <property type="entry name" value="Stress-Dev_Protein"/>
</dbReference>
<evidence type="ECO:0000313" key="3">
    <source>
        <dbReference type="Proteomes" id="UP000503278"/>
    </source>
</evidence>
<sequence>MDSINQQQPEDNIQNLHGEDANKKIKELAEQAKSCFFITNIKTGVPLSIRPMSVQKIDDQGFFWFLSADDSHKNEEVSHDPFVHLLFQGSAHSDFLNIYGLAEISKDKEKIKELWEPILKTWFTEGEDDSRITVIKVEPTEGYYWDNKHGNAIALLKQTAGAVIGKTIDDSVEGKLEIEE</sequence>
<evidence type="ECO:0000313" key="2">
    <source>
        <dbReference type="EMBL" id="QJD94478.1"/>
    </source>
</evidence>
<protein>
    <submittedName>
        <fullName evidence="2">Pyridoxamine 5'-phosphate oxidase family protein</fullName>
    </submittedName>
</protein>
<dbReference type="PANTHER" id="PTHR34818:SF1">
    <property type="entry name" value="PROTEIN BLI-3"/>
    <property type="match status" value="1"/>
</dbReference>
<dbReference type="RefSeq" id="WP_169605496.1">
    <property type="nucleotide sequence ID" value="NZ_CP051682.1"/>
</dbReference>
<accession>A0A7L5DW59</accession>
<dbReference type="PANTHER" id="PTHR34818">
    <property type="entry name" value="PROTEIN BLI-3"/>
    <property type="match status" value="1"/>
</dbReference>
<reference evidence="2 3" key="1">
    <citation type="submission" date="2020-04" db="EMBL/GenBank/DDBJ databases">
        <title>Genome sequencing of novel species.</title>
        <authorList>
            <person name="Heo J."/>
            <person name="Kim S.-J."/>
            <person name="Kim J.-S."/>
            <person name="Hong S.-B."/>
            <person name="Kwon S.-W."/>
        </authorList>
    </citation>
    <scope>NUCLEOTIDE SEQUENCE [LARGE SCALE GENOMIC DNA]</scope>
    <source>
        <strain evidence="2 3">F39-2</strain>
    </source>
</reference>
<dbReference type="AlphaFoldDB" id="A0A7L5DW59"/>
<evidence type="ECO:0000259" key="1">
    <source>
        <dbReference type="Pfam" id="PF16242"/>
    </source>
</evidence>
<gene>
    <name evidence="2" type="ORF">HH214_00635</name>
</gene>
<dbReference type="Pfam" id="PF16242">
    <property type="entry name" value="Pyrid_ox_like"/>
    <property type="match status" value="1"/>
</dbReference>
<dbReference type="Gene3D" id="2.30.110.10">
    <property type="entry name" value="Electron Transport, Fmn-binding Protein, Chain A"/>
    <property type="match status" value="1"/>
</dbReference>
<dbReference type="InterPro" id="IPR038725">
    <property type="entry name" value="YdaG_split_barrel_FMN-bd"/>
</dbReference>